<sequence>MSYIGGICGIQSNISEILNCYVLNSFINGSQSGGISGGKRNNSQIISCKSENNTIISISYAGCIIANSSVFTQMQNSSSINCSVTSTTSVTGGIFGISGSVIIDSCKVNWLNTMSWSWSGGIIGTTMLNGSIQIYNVSVQNIVLFCINGNSVGGIIGYLYTDSIINGAYIQNIYIIGRMVLVVQQDVLLQAFKQQIAQLTI</sequence>
<dbReference type="AlphaFoldDB" id="A0AA86VRM6"/>
<evidence type="ECO:0000313" key="2">
    <source>
        <dbReference type="EMBL" id="CAL6093107.1"/>
    </source>
</evidence>
<accession>A0AA86VRM6</accession>
<reference evidence="2 3" key="2">
    <citation type="submission" date="2024-07" db="EMBL/GenBank/DDBJ databases">
        <authorList>
            <person name="Akdeniz Z."/>
        </authorList>
    </citation>
    <scope>NUCLEOTIDE SEQUENCE [LARGE SCALE GENOMIC DNA]</scope>
</reference>
<reference evidence="1" key="1">
    <citation type="submission" date="2023-06" db="EMBL/GenBank/DDBJ databases">
        <authorList>
            <person name="Kurt Z."/>
        </authorList>
    </citation>
    <scope>NUCLEOTIDE SEQUENCE</scope>
</reference>
<dbReference type="Proteomes" id="UP001642409">
    <property type="component" value="Unassembled WGS sequence"/>
</dbReference>
<evidence type="ECO:0000313" key="3">
    <source>
        <dbReference type="Proteomes" id="UP001642409"/>
    </source>
</evidence>
<gene>
    <name evidence="1" type="ORF">HINF_LOCUS62373</name>
    <name evidence="2" type="ORF">HINF_LOCUS66729</name>
</gene>
<keyword evidence="3" id="KW-1185">Reference proteome</keyword>
<proteinExistence type="predicted"/>
<protein>
    <submittedName>
        <fullName evidence="2">Hypothetical_protein</fullName>
    </submittedName>
</protein>
<organism evidence="1">
    <name type="scientific">Hexamita inflata</name>
    <dbReference type="NCBI Taxonomy" id="28002"/>
    <lineage>
        <taxon>Eukaryota</taxon>
        <taxon>Metamonada</taxon>
        <taxon>Diplomonadida</taxon>
        <taxon>Hexamitidae</taxon>
        <taxon>Hexamitinae</taxon>
        <taxon>Hexamita</taxon>
    </lineage>
</organism>
<name>A0AA86VRM6_9EUKA</name>
<dbReference type="EMBL" id="CATOUU010001154">
    <property type="protein sequence ID" value="CAI9974728.1"/>
    <property type="molecule type" value="Genomic_DNA"/>
</dbReference>
<dbReference type="EMBL" id="CAXDID020000453">
    <property type="protein sequence ID" value="CAL6093107.1"/>
    <property type="molecule type" value="Genomic_DNA"/>
</dbReference>
<comment type="caution">
    <text evidence="1">The sequence shown here is derived from an EMBL/GenBank/DDBJ whole genome shotgun (WGS) entry which is preliminary data.</text>
</comment>
<evidence type="ECO:0000313" key="1">
    <source>
        <dbReference type="EMBL" id="CAI9974728.1"/>
    </source>
</evidence>